<evidence type="ECO:0000313" key="15">
    <source>
        <dbReference type="Proteomes" id="UP000245207"/>
    </source>
</evidence>
<evidence type="ECO:0000313" key="14">
    <source>
        <dbReference type="EMBL" id="PWA90401.1"/>
    </source>
</evidence>
<organism evidence="14 15">
    <name type="scientific">Artemisia annua</name>
    <name type="common">Sweet wormwood</name>
    <dbReference type="NCBI Taxonomy" id="35608"/>
    <lineage>
        <taxon>Eukaryota</taxon>
        <taxon>Viridiplantae</taxon>
        <taxon>Streptophyta</taxon>
        <taxon>Embryophyta</taxon>
        <taxon>Tracheophyta</taxon>
        <taxon>Spermatophyta</taxon>
        <taxon>Magnoliopsida</taxon>
        <taxon>eudicotyledons</taxon>
        <taxon>Gunneridae</taxon>
        <taxon>Pentapetalae</taxon>
        <taxon>asterids</taxon>
        <taxon>campanulids</taxon>
        <taxon>Asterales</taxon>
        <taxon>Asteraceae</taxon>
        <taxon>Asteroideae</taxon>
        <taxon>Anthemideae</taxon>
        <taxon>Artemisiinae</taxon>
        <taxon>Artemisia</taxon>
    </lineage>
</organism>
<evidence type="ECO:0000256" key="5">
    <source>
        <dbReference type="ARBA" id="ARBA00022448"/>
    </source>
</evidence>
<evidence type="ECO:0000256" key="13">
    <source>
        <dbReference type="SAM" id="Phobius"/>
    </source>
</evidence>
<dbReference type="Pfam" id="PF03083">
    <property type="entry name" value="MtN3_slv"/>
    <property type="match status" value="3"/>
</dbReference>
<dbReference type="GO" id="GO:0005886">
    <property type="term" value="C:plasma membrane"/>
    <property type="evidence" value="ECO:0007669"/>
    <property type="project" value="UniProtKB-SubCell"/>
</dbReference>
<gene>
    <name evidence="14" type="ORF">CTI12_AA100930</name>
</gene>
<dbReference type="Gene3D" id="1.20.1280.290">
    <property type="match status" value="3"/>
</dbReference>
<feature type="transmembrane region" description="Helical" evidence="13">
    <location>
        <begin position="46"/>
        <end position="63"/>
    </location>
</feature>
<dbReference type="GO" id="GO:0000139">
    <property type="term" value="C:Golgi membrane"/>
    <property type="evidence" value="ECO:0007669"/>
    <property type="project" value="UniProtKB-SubCell"/>
</dbReference>
<evidence type="ECO:0000256" key="10">
    <source>
        <dbReference type="ARBA" id="ARBA00022989"/>
    </source>
</evidence>
<evidence type="ECO:0000256" key="3">
    <source>
        <dbReference type="ARBA" id="ARBA00007809"/>
    </source>
</evidence>
<evidence type="ECO:0000256" key="6">
    <source>
        <dbReference type="ARBA" id="ARBA00022475"/>
    </source>
</evidence>
<dbReference type="OrthoDB" id="409725at2759"/>
<comment type="caution">
    <text evidence="14">The sequence shown here is derived from an EMBL/GenBank/DDBJ whole genome shotgun (WGS) entry which is preliminary data.</text>
</comment>
<name>A0A2U1PXA2_ARTAN</name>
<evidence type="ECO:0000256" key="11">
    <source>
        <dbReference type="ARBA" id="ARBA00023034"/>
    </source>
</evidence>
<dbReference type="FunFam" id="1.20.1280.290:FF:000004">
    <property type="entry name" value="Sugar transporter SWEET"/>
    <property type="match status" value="1"/>
</dbReference>
<dbReference type="PANTHER" id="PTHR10791">
    <property type="entry name" value="RAG1-ACTIVATING PROTEIN 1"/>
    <property type="match status" value="1"/>
</dbReference>
<evidence type="ECO:0000256" key="7">
    <source>
        <dbReference type="ARBA" id="ARBA00022597"/>
    </source>
</evidence>
<evidence type="ECO:0000256" key="9">
    <source>
        <dbReference type="ARBA" id="ARBA00022737"/>
    </source>
</evidence>
<feature type="transmembrane region" description="Helical" evidence="13">
    <location>
        <begin position="191"/>
        <end position="212"/>
    </location>
</feature>
<dbReference type="Proteomes" id="UP000245207">
    <property type="component" value="Unassembled WGS sequence"/>
</dbReference>
<accession>A0A2U1PXA2</accession>
<keyword evidence="11" id="KW-0333">Golgi apparatus</keyword>
<feature type="transmembrane region" description="Helical" evidence="13">
    <location>
        <begin position="309"/>
        <end position="331"/>
    </location>
</feature>
<dbReference type="InterPro" id="IPR047664">
    <property type="entry name" value="SWEET"/>
</dbReference>
<comment type="subcellular location">
    <subcellularLocation>
        <location evidence="1">Cell membrane</location>
        <topology evidence="1">Multi-pass membrane protein</topology>
    </subcellularLocation>
    <subcellularLocation>
        <location evidence="2">Golgi apparatus membrane</location>
        <topology evidence="2">Multi-pass membrane protein</topology>
    </subcellularLocation>
</comment>
<dbReference type="PANTHER" id="PTHR10791:SF22">
    <property type="entry name" value="BIDIRECTIONAL SUGAR TRANSPORTER SWEET11"/>
    <property type="match status" value="1"/>
</dbReference>
<evidence type="ECO:0000256" key="8">
    <source>
        <dbReference type="ARBA" id="ARBA00022692"/>
    </source>
</evidence>
<keyword evidence="15" id="KW-1185">Reference proteome</keyword>
<feature type="transmembrane region" description="Helical" evidence="13">
    <location>
        <begin position="6"/>
        <end position="26"/>
    </location>
</feature>
<keyword evidence="8 13" id="KW-0812">Transmembrane</keyword>
<dbReference type="GO" id="GO:0051119">
    <property type="term" value="F:sugar transmembrane transporter activity"/>
    <property type="evidence" value="ECO:0007669"/>
    <property type="project" value="InterPro"/>
</dbReference>
<dbReference type="InterPro" id="IPR004316">
    <property type="entry name" value="SWEET_rpt"/>
</dbReference>
<sequence>MTGNLAHLTLAFGLLGNVVSFMVFLAPIPTFYKVYKRKSTEGFQSAPYVVGLFSAMLWIYYALLKSNVMLLITINSVGCFIETLYICFFLFYAPKKARMESLKLIVLLIVVGFGLIVVLTQFLASGVTRGMIVGWICLVFSLCVFVAPLGVLRQVIKTKSVEYMPILLSVALTLSAVMWFFYGLLLGDFNIAVPNVLGFTFGIVQMILYFLYKNKKPITEEKIIEFHEKKYPINQMHEPRISETKDQKSIDIVKLNSLLSSDILPAVTQLIEYTQDDGHIATDPQARPNVPNHIIEVARQVIKTKSVEYMPILLSVALTLSAVMWFFYGLLLRDFNIAVPNVLGFTFGIIQMILYFLYKNKKPIIDEKIIEFDEKKYPISQMHEARISETKDQKSIDIVKLNSLLSSDILPAVTKLIENTQDDGHIATDPQARPNVPNHIIEVAV</sequence>
<keyword evidence="10 13" id="KW-1133">Transmembrane helix</keyword>
<dbReference type="FunFam" id="1.20.1280.290:FF:000001">
    <property type="entry name" value="Bidirectional sugar transporter SWEET"/>
    <property type="match status" value="1"/>
</dbReference>
<evidence type="ECO:0000256" key="1">
    <source>
        <dbReference type="ARBA" id="ARBA00004651"/>
    </source>
</evidence>
<feature type="transmembrane region" description="Helical" evidence="13">
    <location>
        <begin position="104"/>
        <end position="124"/>
    </location>
</feature>
<dbReference type="EMBL" id="PKPP01000633">
    <property type="protein sequence ID" value="PWA90401.1"/>
    <property type="molecule type" value="Genomic_DNA"/>
</dbReference>
<protein>
    <recommendedName>
        <fullName evidence="4">Sugar transporter SWEET1</fullName>
    </recommendedName>
</protein>
<feature type="transmembrane region" description="Helical" evidence="13">
    <location>
        <begin position="164"/>
        <end position="185"/>
    </location>
</feature>
<feature type="transmembrane region" description="Helical" evidence="13">
    <location>
        <begin position="130"/>
        <end position="152"/>
    </location>
</feature>
<dbReference type="FunFam" id="1.20.1280.290:FF:000003">
    <property type="entry name" value="Bidirectional sugar transporter SWEET"/>
    <property type="match status" value="1"/>
</dbReference>
<comment type="similarity">
    <text evidence="3">Belongs to the SWEET sugar transporter family.</text>
</comment>
<keyword evidence="9" id="KW-0677">Repeat</keyword>
<keyword evidence="6" id="KW-1003">Cell membrane</keyword>
<proteinExistence type="inferred from homology"/>
<dbReference type="STRING" id="35608.A0A2U1PXA2"/>
<feature type="transmembrane region" description="Helical" evidence="13">
    <location>
        <begin position="69"/>
        <end position="92"/>
    </location>
</feature>
<feature type="transmembrane region" description="Helical" evidence="13">
    <location>
        <begin position="337"/>
        <end position="358"/>
    </location>
</feature>
<evidence type="ECO:0000256" key="12">
    <source>
        <dbReference type="ARBA" id="ARBA00023136"/>
    </source>
</evidence>
<keyword evidence="5" id="KW-0813">Transport</keyword>
<evidence type="ECO:0000256" key="2">
    <source>
        <dbReference type="ARBA" id="ARBA00004653"/>
    </source>
</evidence>
<keyword evidence="7 14" id="KW-0762">Sugar transport</keyword>
<evidence type="ECO:0000256" key="4">
    <source>
        <dbReference type="ARBA" id="ARBA00021741"/>
    </source>
</evidence>
<dbReference type="AlphaFoldDB" id="A0A2U1PXA2"/>
<reference evidence="14 15" key="1">
    <citation type="journal article" date="2018" name="Mol. Plant">
        <title>The genome of Artemisia annua provides insight into the evolution of Asteraceae family and artemisinin biosynthesis.</title>
        <authorList>
            <person name="Shen Q."/>
            <person name="Zhang L."/>
            <person name="Liao Z."/>
            <person name="Wang S."/>
            <person name="Yan T."/>
            <person name="Shi P."/>
            <person name="Liu M."/>
            <person name="Fu X."/>
            <person name="Pan Q."/>
            <person name="Wang Y."/>
            <person name="Lv Z."/>
            <person name="Lu X."/>
            <person name="Zhang F."/>
            <person name="Jiang W."/>
            <person name="Ma Y."/>
            <person name="Chen M."/>
            <person name="Hao X."/>
            <person name="Li L."/>
            <person name="Tang Y."/>
            <person name="Lv G."/>
            <person name="Zhou Y."/>
            <person name="Sun X."/>
            <person name="Brodelius P.E."/>
            <person name="Rose J.K.C."/>
            <person name="Tang K."/>
        </authorList>
    </citation>
    <scope>NUCLEOTIDE SEQUENCE [LARGE SCALE GENOMIC DNA]</scope>
    <source>
        <strain evidence="15">cv. Huhao1</strain>
        <tissue evidence="14">Leaf</tissue>
    </source>
</reference>
<keyword evidence="12 13" id="KW-0472">Membrane</keyword>